<proteinExistence type="predicted"/>
<protein>
    <submittedName>
        <fullName evidence="1">Uncharacterized protein</fullName>
    </submittedName>
</protein>
<comment type="caution">
    <text evidence="1">The sequence shown here is derived from an EMBL/GenBank/DDBJ whole genome shotgun (WGS) entry which is preliminary data.</text>
</comment>
<name>A0A6L3T162_9HYPH</name>
<sequence>MLYQQTPQLQNTSPTYCAPGLTVTVRVNGKPVPNGNAERRARCLAWREGCVIEPSIAGLVVRRAYSGRVIASRFESFEAVIAAYELGELGRREVRENV</sequence>
<dbReference type="RefSeq" id="WP_151001019.1">
    <property type="nucleotide sequence ID" value="NZ_VZZK01000014.1"/>
</dbReference>
<organism evidence="1 2">
    <name type="scientific">Methylobacterium soli</name>
    <dbReference type="NCBI Taxonomy" id="553447"/>
    <lineage>
        <taxon>Bacteria</taxon>
        <taxon>Pseudomonadati</taxon>
        <taxon>Pseudomonadota</taxon>
        <taxon>Alphaproteobacteria</taxon>
        <taxon>Hyphomicrobiales</taxon>
        <taxon>Methylobacteriaceae</taxon>
        <taxon>Methylobacterium</taxon>
    </lineage>
</organism>
<reference evidence="1 2" key="1">
    <citation type="submission" date="2019-09" db="EMBL/GenBank/DDBJ databases">
        <title>YIM 48816 draft genome.</title>
        <authorList>
            <person name="Jiang L."/>
        </authorList>
    </citation>
    <scope>NUCLEOTIDE SEQUENCE [LARGE SCALE GENOMIC DNA]</scope>
    <source>
        <strain evidence="1 2">YIM 48816</strain>
    </source>
</reference>
<accession>A0A6L3T162</accession>
<evidence type="ECO:0000313" key="1">
    <source>
        <dbReference type="EMBL" id="KAB1078399.1"/>
    </source>
</evidence>
<dbReference type="EMBL" id="VZZK01000014">
    <property type="protein sequence ID" value="KAB1078399.1"/>
    <property type="molecule type" value="Genomic_DNA"/>
</dbReference>
<evidence type="ECO:0000313" key="2">
    <source>
        <dbReference type="Proteomes" id="UP000474159"/>
    </source>
</evidence>
<dbReference type="Proteomes" id="UP000474159">
    <property type="component" value="Unassembled WGS sequence"/>
</dbReference>
<keyword evidence="2" id="KW-1185">Reference proteome</keyword>
<gene>
    <name evidence="1" type="ORF">F6X53_15045</name>
</gene>
<dbReference type="AlphaFoldDB" id="A0A6L3T162"/>